<dbReference type="EMBL" id="CP001737">
    <property type="protein sequence ID" value="ACV78372.1"/>
    <property type="molecule type" value="Genomic_DNA"/>
</dbReference>
<protein>
    <recommendedName>
        <fullName evidence="2">ANTAR domain-containing protein</fullName>
    </recommendedName>
</protein>
<sequence>MMTRSSSADDWGEPDDRACAPGPAGLHAVPSDRSTDEVMDLMAALQGRLATLPVIEQAKGALMMTYGLTADAAFAALRAHSQDRNIKIRDLAAELVGTAPHHPFGARAHGDLNRLLNAVTDDFLRSAEAGAHPSTAALGAPANPNGSDSPTGPDEDDAGPDRARRSGPAS</sequence>
<dbReference type="SMART" id="SM01012">
    <property type="entry name" value="ANTAR"/>
    <property type="match status" value="1"/>
</dbReference>
<feature type="domain" description="ANTAR" evidence="2">
    <location>
        <begin position="35"/>
        <end position="96"/>
    </location>
</feature>
<organism evidence="3 4">
    <name type="scientific">Nakamurella multipartita (strain ATCC 700099 / DSM 44233 / CIP 104796 / JCM 9543 / NBRC 105858 / Y-104)</name>
    <name type="common">Microsphaera multipartita</name>
    <dbReference type="NCBI Taxonomy" id="479431"/>
    <lineage>
        <taxon>Bacteria</taxon>
        <taxon>Bacillati</taxon>
        <taxon>Actinomycetota</taxon>
        <taxon>Actinomycetes</taxon>
        <taxon>Nakamurellales</taxon>
        <taxon>Nakamurellaceae</taxon>
        <taxon>Nakamurella</taxon>
    </lineage>
</organism>
<dbReference type="AlphaFoldDB" id="C8XHG6"/>
<dbReference type="SUPFAM" id="SSF52172">
    <property type="entry name" value="CheY-like"/>
    <property type="match status" value="1"/>
</dbReference>
<accession>C8XHG6</accession>
<dbReference type="HOGENOM" id="CLU_1569052_0_0_11"/>
<dbReference type="eggNOG" id="COG3707">
    <property type="taxonomic scope" value="Bacteria"/>
</dbReference>
<proteinExistence type="predicted"/>
<dbReference type="PROSITE" id="PS50921">
    <property type="entry name" value="ANTAR"/>
    <property type="match status" value="1"/>
</dbReference>
<dbReference type="InterPro" id="IPR005561">
    <property type="entry name" value="ANTAR"/>
</dbReference>
<evidence type="ECO:0000313" key="3">
    <source>
        <dbReference type="EMBL" id="ACV78372.1"/>
    </source>
</evidence>
<dbReference type="Gene3D" id="1.10.10.10">
    <property type="entry name" value="Winged helix-like DNA-binding domain superfamily/Winged helix DNA-binding domain"/>
    <property type="match status" value="1"/>
</dbReference>
<feature type="region of interest" description="Disordered" evidence="1">
    <location>
        <begin position="1"/>
        <end position="32"/>
    </location>
</feature>
<dbReference type="InParanoid" id="C8XHG6"/>
<name>C8XHG6_NAKMY</name>
<reference evidence="4" key="1">
    <citation type="submission" date="2009-09" db="EMBL/GenBank/DDBJ databases">
        <title>The complete genome of Nakamurella multipartita DSM 44233.</title>
        <authorList>
            <consortium name="US DOE Joint Genome Institute (JGI-PGF)"/>
            <person name="Lucas S."/>
            <person name="Copeland A."/>
            <person name="Lapidus A."/>
            <person name="Glavina del Rio T."/>
            <person name="Dalin E."/>
            <person name="Tice H."/>
            <person name="Bruce D."/>
            <person name="Goodwin L."/>
            <person name="Pitluck S."/>
            <person name="Kyrpides N."/>
            <person name="Mavromatis K."/>
            <person name="Ivanova N."/>
            <person name="Ovchinnikova G."/>
            <person name="Sims D."/>
            <person name="Meincke L."/>
            <person name="Brettin T."/>
            <person name="Detter J.C."/>
            <person name="Han C."/>
            <person name="Larimer F."/>
            <person name="Land M."/>
            <person name="Hauser L."/>
            <person name="Markowitz V."/>
            <person name="Cheng J.-F."/>
            <person name="Hugenholtz P."/>
            <person name="Woyke T."/>
            <person name="Wu D."/>
            <person name="Klenk H.-P."/>
            <person name="Eisen J.A."/>
        </authorList>
    </citation>
    <scope>NUCLEOTIDE SEQUENCE [LARGE SCALE GENOMIC DNA]</scope>
    <source>
        <strain evidence="4">ATCC 700099 / DSM 44233 / CIP 104796 / JCM 9543 / NBRC 105858 / Y-104</strain>
    </source>
</reference>
<dbReference type="Pfam" id="PF03861">
    <property type="entry name" value="ANTAR"/>
    <property type="match status" value="1"/>
</dbReference>
<evidence type="ECO:0000256" key="1">
    <source>
        <dbReference type="SAM" id="MobiDB-lite"/>
    </source>
</evidence>
<evidence type="ECO:0000313" key="4">
    <source>
        <dbReference type="Proteomes" id="UP000002218"/>
    </source>
</evidence>
<dbReference type="GO" id="GO:0003723">
    <property type="term" value="F:RNA binding"/>
    <property type="evidence" value="ECO:0007669"/>
    <property type="project" value="InterPro"/>
</dbReference>
<dbReference type="STRING" id="479431.Namu_1987"/>
<dbReference type="Proteomes" id="UP000002218">
    <property type="component" value="Chromosome"/>
</dbReference>
<dbReference type="InterPro" id="IPR011006">
    <property type="entry name" value="CheY-like_superfamily"/>
</dbReference>
<gene>
    <name evidence="3" type="ordered locus">Namu_1987</name>
</gene>
<feature type="region of interest" description="Disordered" evidence="1">
    <location>
        <begin position="128"/>
        <end position="170"/>
    </location>
</feature>
<reference evidence="3 4" key="2">
    <citation type="journal article" date="2010" name="Stand. Genomic Sci.">
        <title>Complete genome sequence of Nakamurella multipartita type strain (Y-104).</title>
        <authorList>
            <person name="Tice H."/>
            <person name="Mayilraj S."/>
            <person name="Sims D."/>
            <person name="Lapidus A."/>
            <person name="Nolan M."/>
            <person name="Lucas S."/>
            <person name="Glavina Del Rio T."/>
            <person name="Copeland A."/>
            <person name="Cheng J.F."/>
            <person name="Meincke L."/>
            <person name="Bruce D."/>
            <person name="Goodwin L."/>
            <person name="Pitluck S."/>
            <person name="Ivanova N."/>
            <person name="Mavromatis K."/>
            <person name="Ovchinnikova G."/>
            <person name="Pati A."/>
            <person name="Chen A."/>
            <person name="Palaniappan K."/>
            <person name="Land M."/>
            <person name="Hauser L."/>
            <person name="Chang Y.J."/>
            <person name="Jeffries C.D."/>
            <person name="Detter J.C."/>
            <person name="Brettin T."/>
            <person name="Rohde M."/>
            <person name="Goker M."/>
            <person name="Bristow J."/>
            <person name="Eisen J.A."/>
            <person name="Markowitz V."/>
            <person name="Hugenholtz P."/>
            <person name="Kyrpides N.C."/>
            <person name="Klenk H.P."/>
            <person name="Chen F."/>
        </authorList>
    </citation>
    <scope>NUCLEOTIDE SEQUENCE [LARGE SCALE GENOMIC DNA]</scope>
    <source>
        <strain evidence="4">ATCC 700099 / DSM 44233 / CIP 104796 / JCM 9543 / NBRC 105858 / Y-104</strain>
    </source>
</reference>
<dbReference type="KEGG" id="nml:Namu_1987"/>
<dbReference type="InterPro" id="IPR036388">
    <property type="entry name" value="WH-like_DNA-bd_sf"/>
</dbReference>
<evidence type="ECO:0000259" key="2">
    <source>
        <dbReference type="PROSITE" id="PS50921"/>
    </source>
</evidence>
<keyword evidence="4" id="KW-1185">Reference proteome</keyword>